<reference evidence="1" key="1">
    <citation type="submission" date="2019-11" db="EMBL/GenBank/DDBJ databases">
        <authorList>
            <person name="Feng L."/>
        </authorList>
    </citation>
    <scope>NUCLEOTIDE SEQUENCE</scope>
    <source>
        <strain evidence="1">VdisparLFYP95</strain>
    </source>
</reference>
<evidence type="ECO:0000313" key="1">
    <source>
        <dbReference type="EMBL" id="VYT95727.1"/>
    </source>
</evidence>
<gene>
    <name evidence="1" type="ORF">VDLFYP95_01144</name>
</gene>
<dbReference type="AlphaFoldDB" id="A0A6N3AYV9"/>
<organism evidence="1">
    <name type="scientific">Veillonella dispar</name>
    <dbReference type="NCBI Taxonomy" id="39778"/>
    <lineage>
        <taxon>Bacteria</taxon>
        <taxon>Bacillati</taxon>
        <taxon>Bacillota</taxon>
        <taxon>Negativicutes</taxon>
        <taxon>Veillonellales</taxon>
        <taxon>Veillonellaceae</taxon>
        <taxon>Veillonella</taxon>
    </lineage>
</organism>
<accession>A0A6N3AYV9</accession>
<proteinExistence type="predicted"/>
<name>A0A6N3AYV9_9FIRM</name>
<sequence>MKKYVLSVGDRKPVHIEIMNVDDNVLVSGELRTYRLDYDMETSAVILRFSLQESDMIYSLQLGEAEDVLATDFMTPQEIFFTIVGFLGEVIHSAKSFGRTLAMKFDHNASRVYVKDLLQSNDSYRVFMGTLTY</sequence>
<dbReference type="RefSeq" id="WP_156719458.1">
    <property type="nucleotide sequence ID" value="NZ_CACRUF010000019.1"/>
</dbReference>
<dbReference type="EMBL" id="CACRUF010000019">
    <property type="protein sequence ID" value="VYT95727.1"/>
    <property type="molecule type" value="Genomic_DNA"/>
</dbReference>
<protein>
    <submittedName>
        <fullName evidence="1">Uncharacterized protein</fullName>
    </submittedName>
</protein>